<dbReference type="PANTHER" id="PTHR42794:SF1">
    <property type="entry name" value="HEMIN IMPORT ATP-BINDING PROTEIN HMUV"/>
    <property type="match status" value="1"/>
</dbReference>
<dbReference type="CDD" id="cd03214">
    <property type="entry name" value="ABC_Iron-Siderophores_B12_Hemin"/>
    <property type="match status" value="1"/>
</dbReference>
<dbReference type="PANTHER" id="PTHR42794">
    <property type="entry name" value="HEMIN IMPORT ATP-BINDING PROTEIN HMUV"/>
    <property type="match status" value="1"/>
</dbReference>
<evidence type="ECO:0000313" key="9">
    <source>
        <dbReference type="Proteomes" id="UP000185783"/>
    </source>
</evidence>
<dbReference type="Gene3D" id="3.40.50.300">
    <property type="entry name" value="P-loop containing nucleotide triphosphate hydrolases"/>
    <property type="match status" value="1"/>
</dbReference>
<accession>A0A1U7JGQ2</accession>
<reference evidence="8 9" key="1">
    <citation type="submission" date="2016-03" db="EMBL/GenBank/DDBJ databases">
        <title>Genome sequence of Nesiotobacter sp. nov., a moderately halophilic alphaproteobacterium isolated from the Yellow Sea, China.</title>
        <authorList>
            <person name="Zhang G."/>
            <person name="Zhang R."/>
        </authorList>
    </citation>
    <scope>NUCLEOTIDE SEQUENCE [LARGE SCALE GENOMIC DNA]</scope>
    <source>
        <strain evidence="8 9">WB1-6</strain>
    </source>
</reference>
<dbReference type="Pfam" id="PF00005">
    <property type="entry name" value="ABC_tran"/>
    <property type="match status" value="1"/>
</dbReference>
<dbReference type="InterPro" id="IPR003439">
    <property type="entry name" value="ABC_transporter-like_ATP-bd"/>
</dbReference>
<dbReference type="STRING" id="197461.A3843_11960"/>
<dbReference type="InterPro" id="IPR003593">
    <property type="entry name" value="AAA+_ATPase"/>
</dbReference>
<proteinExistence type="inferred from homology"/>
<evidence type="ECO:0000256" key="1">
    <source>
        <dbReference type="ARBA" id="ARBA00005417"/>
    </source>
</evidence>
<keyword evidence="2" id="KW-0813">Transport</keyword>
<evidence type="ECO:0000313" key="8">
    <source>
        <dbReference type="EMBL" id="OKL43821.1"/>
    </source>
</evidence>
<feature type="domain" description="ABC transporter" evidence="7">
    <location>
        <begin position="2"/>
        <end position="243"/>
    </location>
</feature>
<dbReference type="EMBL" id="LVVZ01000018">
    <property type="protein sequence ID" value="OKL43821.1"/>
    <property type="molecule type" value="Genomic_DNA"/>
</dbReference>
<evidence type="ECO:0000256" key="5">
    <source>
        <dbReference type="ARBA" id="ARBA00022967"/>
    </source>
</evidence>
<dbReference type="GO" id="GO:0016887">
    <property type="term" value="F:ATP hydrolysis activity"/>
    <property type="evidence" value="ECO:0007669"/>
    <property type="project" value="InterPro"/>
</dbReference>
<dbReference type="RefSeq" id="WP_051269169.1">
    <property type="nucleotide sequence ID" value="NZ_LVVZ01000018.1"/>
</dbReference>
<organism evidence="8 9">
    <name type="scientific">Pseudovibrio exalbescens</name>
    <dbReference type="NCBI Taxonomy" id="197461"/>
    <lineage>
        <taxon>Bacteria</taxon>
        <taxon>Pseudomonadati</taxon>
        <taxon>Pseudomonadota</taxon>
        <taxon>Alphaproteobacteria</taxon>
        <taxon>Hyphomicrobiales</taxon>
        <taxon>Stappiaceae</taxon>
        <taxon>Pseudovibrio</taxon>
    </lineage>
</organism>
<dbReference type="Proteomes" id="UP000185783">
    <property type="component" value="Unassembled WGS sequence"/>
</dbReference>
<dbReference type="GO" id="GO:0005524">
    <property type="term" value="F:ATP binding"/>
    <property type="evidence" value="ECO:0007669"/>
    <property type="project" value="UniProtKB-KW"/>
</dbReference>
<dbReference type="AlphaFoldDB" id="A0A1U7JGQ2"/>
<name>A0A1U7JGQ2_9HYPH</name>
<evidence type="ECO:0000256" key="3">
    <source>
        <dbReference type="ARBA" id="ARBA00022741"/>
    </source>
</evidence>
<comment type="caution">
    <text evidence="8">The sequence shown here is derived from an EMBL/GenBank/DDBJ whole genome shotgun (WGS) entry which is preliminary data.</text>
</comment>
<evidence type="ECO:0000256" key="6">
    <source>
        <dbReference type="ARBA" id="ARBA00037066"/>
    </source>
</evidence>
<evidence type="ECO:0000256" key="4">
    <source>
        <dbReference type="ARBA" id="ARBA00022840"/>
    </source>
</evidence>
<keyword evidence="5" id="KW-1278">Translocase</keyword>
<dbReference type="InterPro" id="IPR027417">
    <property type="entry name" value="P-loop_NTPase"/>
</dbReference>
<keyword evidence="9" id="KW-1185">Reference proteome</keyword>
<dbReference type="PROSITE" id="PS50893">
    <property type="entry name" value="ABC_TRANSPORTER_2"/>
    <property type="match status" value="1"/>
</dbReference>
<protein>
    <recommendedName>
        <fullName evidence="7">ABC transporter domain-containing protein</fullName>
    </recommendedName>
</protein>
<comment type="similarity">
    <text evidence="1">Belongs to the ABC transporter superfamily.</text>
</comment>
<comment type="function">
    <text evidence="6">Part of the ABC transporter complex HmuTUV involved in hemin import. Responsible for energy coupling to the transport system.</text>
</comment>
<dbReference type="SUPFAM" id="SSF52540">
    <property type="entry name" value="P-loop containing nucleoside triphosphate hydrolases"/>
    <property type="match status" value="1"/>
</dbReference>
<keyword evidence="4" id="KW-0067">ATP-binding</keyword>
<keyword evidence="3" id="KW-0547">Nucleotide-binding</keyword>
<dbReference type="PROSITE" id="PS00211">
    <property type="entry name" value="ABC_TRANSPORTER_1"/>
    <property type="match status" value="1"/>
</dbReference>
<evidence type="ECO:0000259" key="7">
    <source>
        <dbReference type="PROSITE" id="PS50893"/>
    </source>
</evidence>
<dbReference type="SMART" id="SM00382">
    <property type="entry name" value="AAA"/>
    <property type="match status" value="1"/>
</dbReference>
<evidence type="ECO:0000256" key="2">
    <source>
        <dbReference type="ARBA" id="ARBA00022448"/>
    </source>
</evidence>
<dbReference type="NCBIfam" id="NF010068">
    <property type="entry name" value="PRK13548.1"/>
    <property type="match status" value="1"/>
</dbReference>
<sequence length="258" mass="27978">MFSTQGVGVRRGGKMLLEEVNFHAMAGRFTAIIGPNGAGKSTLLKCLSGEITPEQGRVMMEGSPLTSYRSEEIAARRAVLPQVSTLSFPFTLREVVGLGIRSGASAQPIHDPEARITEALHRVGLGYYPDQLYALLSGGEKQRVQLARVLCQVWEPVLDGAPCALFLDEPTSSLDLKHQIDVLNLAQTYAKAGGCVIAVLHDIDLASVYADEVVILKQGRVYATGSPERIIDRPMLKEVYGLTDEMIDLKWKASLVGA</sequence>
<dbReference type="InterPro" id="IPR017871">
    <property type="entry name" value="ABC_transporter-like_CS"/>
</dbReference>
<gene>
    <name evidence="8" type="ORF">A3843_11960</name>
</gene>